<accession>A0ABX1CCT4</accession>
<organism evidence="1 2">
    <name type="scientific">Streptomyces bohaiensis</name>
    <dbReference type="NCBI Taxonomy" id="1431344"/>
    <lineage>
        <taxon>Bacteria</taxon>
        <taxon>Bacillati</taxon>
        <taxon>Actinomycetota</taxon>
        <taxon>Actinomycetes</taxon>
        <taxon>Kitasatosporales</taxon>
        <taxon>Streptomycetaceae</taxon>
        <taxon>Streptomyces</taxon>
    </lineage>
</organism>
<name>A0ABX1CCT4_9ACTN</name>
<keyword evidence="2" id="KW-1185">Reference proteome</keyword>
<dbReference type="Proteomes" id="UP000727056">
    <property type="component" value="Unassembled WGS sequence"/>
</dbReference>
<reference evidence="1 2" key="1">
    <citation type="submission" date="2020-03" db="EMBL/GenBank/DDBJ databases">
        <title>Draft genome of Streptomyces sp. ventii, isolated from the Axial Seamount in the Pacific Ocean, and resequencing of the two type strains Streptomyces lonarensis strain NCL 716 and Streptomyces bohaiensis strain 11A07.</title>
        <authorList>
            <person name="Loughran R.M."/>
            <person name="Pfannmuller K.M."/>
            <person name="Wasson B.J."/>
            <person name="Deadmond M.C."/>
            <person name="Paddock B.E."/>
            <person name="Koyack M.J."/>
            <person name="Gallegos D.A."/>
            <person name="Mitchell E.A."/>
            <person name="Ushijima B."/>
            <person name="Saw J.H."/>
            <person name="Mcphail K.L."/>
            <person name="Videau P."/>
        </authorList>
    </citation>
    <scope>NUCLEOTIDE SEQUENCE [LARGE SCALE GENOMIC DNA]</scope>
    <source>
        <strain evidence="1 2">11A07</strain>
    </source>
</reference>
<protein>
    <submittedName>
        <fullName evidence="1">Uncharacterized protein</fullName>
    </submittedName>
</protein>
<comment type="caution">
    <text evidence="1">The sequence shown here is derived from an EMBL/GenBank/DDBJ whole genome shotgun (WGS) entry which is preliminary data.</text>
</comment>
<proteinExistence type="predicted"/>
<evidence type="ECO:0000313" key="1">
    <source>
        <dbReference type="EMBL" id="NJQ15718.1"/>
    </source>
</evidence>
<gene>
    <name evidence="1" type="ORF">HCN52_12350</name>
</gene>
<dbReference type="RefSeq" id="WP_168088481.1">
    <property type="nucleotide sequence ID" value="NZ_BHZH01000418.1"/>
</dbReference>
<evidence type="ECO:0000313" key="2">
    <source>
        <dbReference type="Proteomes" id="UP000727056"/>
    </source>
</evidence>
<sequence>MVEQIKLSTEEATRVEGVIMNAFGDMELVSRQIAGDSEVAARALTGSGTALAMENFEGLGGMGVVLAEVLAGLGDDLSVTVDIGRETDSDAAAAVRSGAPDGDIAAAF</sequence>
<dbReference type="EMBL" id="JAAVJC010000089">
    <property type="protein sequence ID" value="NJQ15718.1"/>
    <property type="molecule type" value="Genomic_DNA"/>
</dbReference>